<keyword evidence="1" id="KW-1133">Transmembrane helix</keyword>
<dbReference type="InterPro" id="IPR029063">
    <property type="entry name" value="SAM-dependent_MTases_sf"/>
</dbReference>
<dbReference type="PANTHER" id="PTHR43318">
    <property type="entry name" value="UDP-N-ACETYLGLUCOSAMINE 4,6-DEHYDRATASE"/>
    <property type="match status" value="1"/>
</dbReference>
<evidence type="ECO:0000313" key="3">
    <source>
        <dbReference type="Proteomes" id="UP000031184"/>
    </source>
</evidence>
<feature type="transmembrane region" description="Helical" evidence="1">
    <location>
        <begin position="12"/>
        <end position="29"/>
    </location>
</feature>
<reference evidence="2 3" key="1">
    <citation type="submission" date="2013-08" db="EMBL/GenBank/DDBJ databases">
        <title>An opportunistic ruminal bacterium that causes liver abscesses in cattle.</title>
        <authorList>
            <person name="Benahmed F.H."/>
            <person name="Rasmussen M."/>
            <person name="Harbottle H."/>
            <person name="Soppet D."/>
            <person name="Nagaraja T.G."/>
            <person name="Davidson M."/>
        </authorList>
    </citation>
    <scope>NUCLEOTIDE SEQUENCE [LARGE SCALE GENOMIC DNA]</scope>
    <source>
        <strain evidence="2 3">B35</strain>
    </source>
</reference>
<dbReference type="PATRIC" id="fig|1226633.4.peg.2038"/>
<feature type="transmembrane region" description="Helical" evidence="1">
    <location>
        <begin position="102"/>
        <end position="121"/>
    </location>
</feature>
<evidence type="ECO:0000256" key="1">
    <source>
        <dbReference type="SAM" id="Phobius"/>
    </source>
</evidence>
<comment type="caution">
    <text evidence="2">The sequence shown here is derived from an EMBL/GenBank/DDBJ whole genome shotgun (WGS) entry which is preliminary data.</text>
</comment>
<proteinExistence type="predicted"/>
<sequence length="205" mass="24343">MKNSILRSFIKVMIDSGIVILAVILPFILKYEFDWRVNFRQLFAPLYLLLFLIGYFILHLQNYSWRYFNQQDILEIFILNMFTGILFFILAVILEFRYTKSILPVTLVFSTFMQILVRVFYSQWNYYGVREKENTREDILVYGAGEAGSILAKEFTHNKNFPYNIVGFIDDDPAKMGTYIYEIKVLANAEHLEEILRKKNIKKLL</sequence>
<accession>A0A0B4EUP8</accession>
<evidence type="ECO:0000313" key="2">
    <source>
        <dbReference type="EMBL" id="KID48609.1"/>
    </source>
</evidence>
<dbReference type="Pfam" id="PF13727">
    <property type="entry name" value="CoA_binding_3"/>
    <property type="match status" value="1"/>
</dbReference>
<feature type="transmembrane region" description="Helical" evidence="1">
    <location>
        <begin position="41"/>
        <end position="61"/>
    </location>
</feature>
<name>A0A0B4EUP8_9FUSO</name>
<dbReference type="PANTHER" id="PTHR43318:SF2">
    <property type="entry name" value="UDP-N-ACETYLGLUCOSAMINE 4,6-DEHYDRATASE (INVERTING)"/>
    <property type="match status" value="1"/>
</dbReference>
<organism evidence="2 3">
    <name type="scientific">Fusobacterium necrophorum subsp. funduliforme B35</name>
    <dbReference type="NCBI Taxonomy" id="1226633"/>
    <lineage>
        <taxon>Bacteria</taxon>
        <taxon>Fusobacteriati</taxon>
        <taxon>Fusobacteriota</taxon>
        <taxon>Fusobacteriia</taxon>
        <taxon>Fusobacteriales</taxon>
        <taxon>Fusobacteriaceae</taxon>
        <taxon>Fusobacterium</taxon>
    </lineage>
</organism>
<dbReference type="Gene3D" id="3.40.50.720">
    <property type="entry name" value="NAD(P)-binding Rossmann-like Domain"/>
    <property type="match status" value="1"/>
</dbReference>
<dbReference type="AlphaFoldDB" id="A0A0B4EUP8"/>
<keyword evidence="1" id="KW-0812">Transmembrane</keyword>
<gene>
    <name evidence="2" type="ORF">C095_10055</name>
</gene>
<dbReference type="EMBL" id="AUZI01000023">
    <property type="protein sequence ID" value="KID48609.1"/>
    <property type="molecule type" value="Genomic_DNA"/>
</dbReference>
<dbReference type="InterPro" id="IPR051203">
    <property type="entry name" value="Polysaccharide_Synthase-Rel"/>
</dbReference>
<dbReference type="Proteomes" id="UP000031184">
    <property type="component" value="Unassembled WGS sequence"/>
</dbReference>
<feature type="transmembrane region" description="Helical" evidence="1">
    <location>
        <begin position="73"/>
        <end position="96"/>
    </location>
</feature>
<evidence type="ECO:0008006" key="4">
    <source>
        <dbReference type="Google" id="ProtNLM"/>
    </source>
</evidence>
<keyword evidence="1" id="KW-0472">Membrane</keyword>
<dbReference type="SUPFAM" id="SSF53335">
    <property type="entry name" value="S-adenosyl-L-methionine-dependent methyltransferases"/>
    <property type="match status" value="1"/>
</dbReference>
<protein>
    <recommendedName>
        <fullName evidence="4">Polysaccharide biosynthesis protein</fullName>
    </recommendedName>
</protein>